<dbReference type="PANTHER" id="PTHR43767:SF1">
    <property type="entry name" value="NONRIBOSOMAL PEPTIDE SYNTHASE PES1 (EUROFUNG)-RELATED"/>
    <property type="match status" value="1"/>
</dbReference>
<dbReference type="RefSeq" id="WP_260975724.1">
    <property type="nucleotide sequence ID" value="NZ_JAOANI010000015.1"/>
</dbReference>
<feature type="domain" description="AMP-binding enzyme C-terminal" evidence="2">
    <location>
        <begin position="481"/>
        <end position="556"/>
    </location>
</feature>
<comment type="caution">
    <text evidence="3">The sequence shown here is derived from an EMBL/GenBank/DDBJ whole genome shotgun (WGS) entry which is preliminary data.</text>
</comment>
<protein>
    <submittedName>
        <fullName evidence="3">Acyl-CoA synthetase</fullName>
    </submittedName>
</protein>
<dbReference type="Gene3D" id="3.40.50.12780">
    <property type="entry name" value="N-terminal domain of ligase-like"/>
    <property type="match status" value="1"/>
</dbReference>
<dbReference type="PROSITE" id="PS00455">
    <property type="entry name" value="AMP_BINDING"/>
    <property type="match status" value="1"/>
</dbReference>
<sequence>MIGQYQDILTIEQAAQPNAALANTYELLQQSAQQFGPEPALSFFFHVDDHHQPHRWNYRELFADVTRAANLFRRLGVGRGDVVALILPNLPETHIAMWGAETAGIAFAVNNQLESTQLSELLRTAKTRWVVTVDAGVDADMWARTAQACAGLPDLQGILRVSGQRYGVSPVPAGMSNELPLLSFNDLLEAAPADELLFDAPQADDIAAYFCTGGTTGLPKIARHSQRNEVIFAGQLNAAVGGSMLGRGRTVLTALPLFHVNALLGTGLAAFASGSHVLLAAPAGFRAPGLIPRFWEIVATHKVNGYSGVPTIYAALLQVPFGDWDISSLSAAICGAAPMPAELIRRFEQQCGLRVLEGYGLTEGVCASSVSPVKGELRPGSIGMRLPWQDMRAMVLDEHGQWLRDAQTDETGVICISGPNVFQGYLDDAHNHGVWFTTPEGQHWFNTGDLGRCDAEGFFWLTGRKKELIIRGGHNIDPRSIEDALAAHPAVAMCAAVGRPDIYAGELPVAYVQLRQGVSVSDEELLEHARQHIAERPAVPKALIVVDALPLTAVGKTFKPALMMREVELAVRREAELLGLALEQVDVEQEPKRGIVARYRCRADSQTLTPNLAADLAKVLAGYTFCSEAVH</sequence>
<dbReference type="InterPro" id="IPR000873">
    <property type="entry name" value="AMP-dep_synth/lig_dom"/>
</dbReference>
<dbReference type="InterPro" id="IPR025110">
    <property type="entry name" value="AMP-bd_C"/>
</dbReference>
<dbReference type="NCBIfam" id="NF005714">
    <property type="entry name" value="PRK07529.1"/>
    <property type="match status" value="1"/>
</dbReference>
<dbReference type="InterPro" id="IPR045851">
    <property type="entry name" value="AMP-bd_C_sf"/>
</dbReference>
<dbReference type="InterPro" id="IPR020845">
    <property type="entry name" value="AMP-binding_CS"/>
</dbReference>
<feature type="domain" description="AMP-dependent synthetase/ligase" evidence="1">
    <location>
        <begin position="29"/>
        <end position="426"/>
    </location>
</feature>
<gene>
    <name evidence="3" type="ORF">NYR02_07310</name>
</gene>
<dbReference type="InterPro" id="IPR050237">
    <property type="entry name" value="ATP-dep_AMP-bd_enzyme"/>
</dbReference>
<dbReference type="SUPFAM" id="SSF56801">
    <property type="entry name" value="Acetyl-CoA synthetase-like"/>
    <property type="match status" value="1"/>
</dbReference>
<dbReference type="Pfam" id="PF13193">
    <property type="entry name" value="AMP-binding_C"/>
    <property type="match status" value="1"/>
</dbReference>
<dbReference type="Proteomes" id="UP001147830">
    <property type="component" value="Unassembled WGS sequence"/>
</dbReference>
<reference evidence="3" key="2">
    <citation type="submission" date="2022-08" db="EMBL/GenBank/DDBJ databases">
        <authorList>
            <person name="Dong C."/>
        </authorList>
    </citation>
    <scope>NUCLEOTIDE SEQUENCE</scope>
    <source>
        <strain evidence="3">59MF3M-4</strain>
    </source>
</reference>
<keyword evidence="4" id="KW-1185">Reference proteome</keyword>
<dbReference type="Gene3D" id="3.30.300.30">
    <property type="match status" value="1"/>
</dbReference>
<organism evidence="3 4">
    <name type="scientific">Thalassolituus pacificus</name>
    <dbReference type="NCBI Taxonomy" id="2975440"/>
    <lineage>
        <taxon>Bacteria</taxon>
        <taxon>Pseudomonadati</taxon>
        <taxon>Pseudomonadota</taxon>
        <taxon>Gammaproteobacteria</taxon>
        <taxon>Oceanospirillales</taxon>
        <taxon>Oceanospirillaceae</taxon>
        <taxon>Thalassolituus</taxon>
    </lineage>
</organism>
<accession>A0A9X2WE93</accession>
<dbReference type="PANTHER" id="PTHR43767">
    <property type="entry name" value="LONG-CHAIN-FATTY-ACID--COA LIGASE"/>
    <property type="match status" value="1"/>
</dbReference>
<evidence type="ECO:0000313" key="3">
    <source>
        <dbReference type="EMBL" id="MCT7358821.1"/>
    </source>
</evidence>
<dbReference type="EMBL" id="JAOANI010000015">
    <property type="protein sequence ID" value="MCT7358821.1"/>
    <property type="molecule type" value="Genomic_DNA"/>
</dbReference>
<proteinExistence type="predicted"/>
<dbReference type="AlphaFoldDB" id="A0A9X2WE93"/>
<evidence type="ECO:0000259" key="2">
    <source>
        <dbReference type="Pfam" id="PF13193"/>
    </source>
</evidence>
<reference evidence="3" key="1">
    <citation type="journal article" date="2022" name="Front. Microbiol.">
        <title>Genome-based taxonomic rearrangement of Oceanobacter-related bacteria including the description of Thalassolituus hydrocarbonoclasticus sp. nov. and Thalassolituus pacificus sp. nov. and emended description of the genus Thalassolituus.</title>
        <authorList>
            <person name="Dong C."/>
            <person name="Wei L."/>
            <person name="Wang J."/>
            <person name="Lai Q."/>
            <person name="Huang Z."/>
            <person name="Shao Z."/>
        </authorList>
    </citation>
    <scope>NUCLEOTIDE SEQUENCE</scope>
    <source>
        <strain evidence="3">59MF3M-4</strain>
    </source>
</reference>
<evidence type="ECO:0000259" key="1">
    <source>
        <dbReference type="Pfam" id="PF00501"/>
    </source>
</evidence>
<dbReference type="GO" id="GO:0016878">
    <property type="term" value="F:acid-thiol ligase activity"/>
    <property type="evidence" value="ECO:0007669"/>
    <property type="project" value="UniProtKB-ARBA"/>
</dbReference>
<dbReference type="InterPro" id="IPR042099">
    <property type="entry name" value="ANL_N_sf"/>
</dbReference>
<name>A0A9X2WE93_9GAMM</name>
<evidence type="ECO:0000313" key="4">
    <source>
        <dbReference type="Proteomes" id="UP001147830"/>
    </source>
</evidence>
<dbReference type="Pfam" id="PF00501">
    <property type="entry name" value="AMP-binding"/>
    <property type="match status" value="1"/>
</dbReference>